<dbReference type="AlphaFoldDB" id="A0A6A6DK48"/>
<keyword evidence="2" id="KW-0808">Transferase</keyword>
<evidence type="ECO:0000256" key="2">
    <source>
        <dbReference type="ARBA" id="ARBA00022679"/>
    </source>
</evidence>
<keyword evidence="4" id="KW-1185">Reference proteome</keyword>
<dbReference type="EMBL" id="ML994666">
    <property type="protein sequence ID" value="KAF2179505.1"/>
    <property type="molecule type" value="Genomic_DNA"/>
</dbReference>
<dbReference type="InterPro" id="IPR008630">
    <property type="entry name" value="Glyco_trans_34"/>
</dbReference>
<dbReference type="GO" id="GO:0006487">
    <property type="term" value="P:protein N-linked glycosylation"/>
    <property type="evidence" value="ECO:0007669"/>
    <property type="project" value="TreeGrafter"/>
</dbReference>
<dbReference type="GO" id="GO:0016757">
    <property type="term" value="F:glycosyltransferase activity"/>
    <property type="evidence" value="ECO:0007669"/>
    <property type="project" value="UniProtKB-KW"/>
</dbReference>
<accession>A0A6A6DK48</accession>
<proteinExistence type="predicted"/>
<dbReference type="PANTHER" id="PTHR31306">
    <property type="entry name" value="ALPHA-1,6-MANNOSYLTRANSFERASE MNN11-RELATED"/>
    <property type="match status" value="1"/>
</dbReference>
<gene>
    <name evidence="3" type="ORF">K469DRAFT_730618</name>
</gene>
<dbReference type="OrthoDB" id="3763672at2759"/>
<dbReference type="Proteomes" id="UP000800200">
    <property type="component" value="Unassembled WGS sequence"/>
</dbReference>
<name>A0A6A6DK48_9PEZI</name>
<sequence>MILLSHTPNTLPMHTTVLSASSHAICDARLSPVDPDHKRYCPQLYPPKHRNTLHNLFDVIRQPITTENYTDSLGAVFELPGDPIWKKSLRSQILIIDVDTRRPTNKNQIFNPEKIDWETLERSRIGLVSKSIINHYFYSQIHGYNDKFFNAIHMHDHGNTWTGPHVINELPRDYCFVIAIDADALIHHMEMPMEWLFNRWNITPNTSIALPRDAAEGDGCHSCDSKGNRVLNCGFIVAQSLPYTFEMLDAWMSCTDETRYPGCAQWKNEWSQEQRAFSEYIRYDFNPHNNIEIPCDDAIGYPIMPEKIKSNCTSTFIRHHTLNKGMTKKTNGNAIVQVCD</sequence>
<reference evidence="3" key="1">
    <citation type="journal article" date="2020" name="Stud. Mycol.">
        <title>101 Dothideomycetes genomes: a test case for predicting lifestyles and emergence of pathogens.</title>
        <authorList>
            <person name="Haridas S."/>
            <person name="Albert R."/>
            <person name="Binder M."/>
            <person name="Bloem J."/>
            <person name="Labutti K."/>
            <person name="Salamov A."/>
            <person name="Andreopoulos B."/>
            <person name="Baker S."/>
            <person name="Barry K."/>
            <person name="Bills G."/>
            <person name="Bluhm B."/>
            <person name="Cannon C."/>
            <person name="Castanera R."/>
            <person name="Culley D."/>
            <person name="Daum C."/>
            <person name="Ezra D."/>
            <person name="Gonzalez J."/>
            <person name="Henrissat B."/>
            <person name="Kuo A."/>
            <person name="Liang C."/>
            <person name="Lipzen A."/>
            <person name="Lutzoni F."/>
            <person name="Magnuson J."/>
            <person name="Mondo S."/>
            <person name="Nolan M."/>
            <person name="Ohm R."/>
            <person name="Pangilinan J."/>
            <person name="Park H.-J."/>
            <person name="Ramirez L."/>
            <person name="Alfaro M."/>
            <person name="Sun H."/>
            <person name="Tritt A."/>
            <person name="Yoshinaga Y."/>
            <person name="Zwiers L.-H."/>
            <person name="Turgeon B."/>
            <person name="Goodwin S."/>
            <person name="Spatafora J."/>
            <person name="Crous P."/>
            <person name="Grigoriev I."/>
        </authorList>
    </citation>
    <scope>NUCLEOTIDE SEQUENCE</scope>
    <source>
        <strain evidence="3">CBS 207.26</strain>
    </source>
</reference>
<keyword evidence="1" id="KW-0328">Glycosyltransferase</keyword>
<evidence type="ECO:0000313" key="3">
    <source>
        <dbReference type="EMBL" id="KAF2179505.1"/>
    </source>
</evidence>
<protein>
    <recommendedName>
        <fullName evidence="5">Glycosyltransferase family 31 protein</fullName>
    </recommendedName>
</protein>
<dbReference type="GO" id="GO:0000139">
    <property type="term" value="C:Golgi membrane"/>
    <property type="evidence" value="ECO:0007669"/>
    <property type="project" value="TreeGrafter"/>
</dbReference>
<evidence type="ECO:0000313" key="4">
    <source>
        <dbReference type="Proteomes" id="UP000800200"/>
    </source>
</evidence>
<dbReference type="PANTHER" id="PTHR31306:SF3">
    <property type="entry name" value="NUCLEOTIDE-DIPHOSPHO-SUGAR TRANSFERASE DOMAIN-CONTAINING PROTEIN"/>
    <property type="match status" value="1"/>
</dbReference>
<organism evidence="3 4">
    <name type="scientific">Zopfia rhizophila CBS 207.26</name>
    <dbReference type="NCBI Taxonomy" id="1314779"/>
    <lineage>
        <taxon>Eukaryota</taxon>
        <taxon>Fungi</taxon>
        <taxon>Dikarya</taxon>
        <taxon>Ascomycota</taxon>
        <taxon>Pezizomycotina</taxon>
        <taxon>Dothideomycetes</taxon>
        <taxon>Dothideomycetes incertae sedis</taxon>
        <taxon>Zopfiaceae</taxon>
        <taxon>Zopfia</taxon>
    </lineage>
</organism>
<evidence type="ECO:0008006" key="5">
    <source>
        <dbReference type="Google" id="ProtNLM"/>
    </source>
</evidence>
<evidence type="ECO:0000256" key="1">
    <source>
        <dbReference type="ARBA" id="ARBA00022676"/>
    </source>
</evidence>